<evidence type="ECO:0000256" key="1">
    <source>
        <dbReference type="SAM" id="Phobius"/>
    </source>
</evidence>
<organism evidence="3">
    <name type="scientific">Haliea sp. ETY-M</name>
    <dbReference type="NCBI Taxonomy" id="1055105"/>
    <lineage>
        <taxon>Bacteria</taxon>
        <taxon>Pseudomonadati</taxon>
        <taxon>Pseudomonadota</taxon>
        <taxon>Gammaproteobacteria</taxon>
        <taxon>Cellvibrionales</taxon>
        <taxon>Halieaceae</taxon>
        <taxon>Haliea</taxon>
    </lineage>
</organism>
<proteinExistence type="predicted"/>
<reference evidence="3" key="1">
    <citation type="submission" date="2012-01" db="EMBL/GenBank/DDBJ databases">
        <title>Novel operon containing particulate methane monooxygenase-type gene and epoxyalkane:coenzyme M transferase gene in ethylene-assimilating marine bacteria, Haliea sp. ETY-M and ETY-NAG.</title>
        <authorList>
            <person name="Suzuki T."/>
            <person name="Fuse H."/>
        </authorList>
    </citation>
    <scope>NUCLEOTIDE SEQUENCE</scope>
    <source>
        <strain evidence="3">ETY-M</strain>
    </source>
</reference>
<keyword evidence="2" id="KW-0732">Signal</keyword>
<protein>
    <submittedName>
        <fullName evidence="3">Uncharacterized protein</fullName>
    </submittedName>
</protein>
<keyword evidence="1" id="KW-0472">Membrane</keyword>
<feature type="chain" id="PRO_5003795730" evidence="2">
    <location>
        <begin position="26"/>
        <end position="211"/>
    </location>
</feature>
<evidence type="ECO:0000313" key="3">
    <source>
        <dbReference type="EMBL" id="BAM38055.1"/>
    </source>
</evidence>
<sequence>MSLRLNTVFRICLFVLLGGMSALSAAHGGRPMEEDNCAAWIRGDKPGKAHKVHIALYQPGAETARDVGDGAYEEMCREVRYPGETVIVFDIVSHELRERTFNIEIGPAPDQDESDLAGGAGDSFLADNYTFFSVPNGTMQVTKQLTAGMYQIELAVEDFSTPAVFDFVVGSEAGDGPSLDLSPNALFMAILGVLIVLAILAGRGRGTGDAA</sequence>
<dbReference type="AlphaFoldDB" id="J7M3X5"/>
<feature type="transmembrane region" description="Helical" evidence="1">
    <location>
        <begin position="185"/>
        <end position="202"/>
    </location>
</feature>
<accession>J7M3X5</accession>
<keyword evidence="1" id="KW-0812">Transmembrane</keyword>
<keyword evidence="1" id="KW-1133">Transmembrane helix</keyword>
<name>J7M3X5_9GAMM</name>
<dbReference type="EMBL" id="AB691746">
    <property type="protein sequence ID" value="BAM38055.1"/>
    <property type="molecule type" value="Genomic_DNA"/>
</dbReference>
<evidence type="ECO:0000256" key="2">
    <source>
        <dbReference type="SAM" id="SignalP"/>
    </source>
</evidence>
<feature type="signal peptide" evidence="2">
    <location>
        <begin position="1"/>
        <end position="25"/>
    </location>
</feature>